<comment type="caution">
    <text evidence="2">The sequence shown here is derived from an EMBL/GenBank/DDBJ whole genome shotgun (WGS) entry which is preliminary data.</text>
</comment>
<feature type="compositionally biased region" description="Pro residues" evidence="1">
    <location>
        <begin position="1"/>
        <end position="11"/>
    </location>
</feature>
<gene>
    <name evidence="2" type="ORF">B1B_12905</name>
</gene>
<feature type="non-terminal residue" evidence="2">
    <location>
        <position position="109"/>
    </location>
</feature>
<evidence type="ECO:0000256" key="1">
    <source>
        <dbReference type="SAM" id="MobiDB-lite"/>
    </source>
</evidence>
<name>T0ZCK4_9ZZZZ</name>
<reference evidence="2" key="1">
    <citation type="submission" date="2013-08" db="EMBL/GenBank/DDBJ databases">
        <authorList>
            <person name="Mendez C."/>
            <person name="Richter M."/>
            <person name="Ferrer M."/>
            <person name="Sanchez J."/>
        </authorList>
    </citation>
    <scope>NUCLEOTIDE SEQUENCE</scope>
</reference>
<organism evidence="2">
    <name type="scientific">mine drainage metagenome</name>
    <dbReference type="NCBI Taxonomy" id="410659"/>
    <lineage>
        <taxon>unclassified sequences</taxon>
        <taxon>metagenomes</taxon>
        <taxon>ecological metagenomes</taxon>
    </lineage>
</organism>
<dbReference type="EMBL" id="AUZY01008477">
    <property type="protein sequence ID" value="EQD45781.1"/>
    <property type="molecule type" value="Genomic_DNA"/>
</dbReference>
<dbReference type="AlphaFoldDB" id="T0ZCK4"/>
<evidence type="ECO:0000313" key="2">
    <source>
        <dbReference type="EMBL" id="EQD45781.1"/>
    </source>
</evidence>
<sequence length="109" mass="11180">MCGGPLPPGSPGGPAATLVVKKRGGGGTARAPARPPRKGPKWLGVHLAEAASAAGRSKGTYLGAQHHRLTGRIGYAKANKAVGHSILVVAWHILGNGVPYEDLGEDWFV</sequence>
<feature type="region of interest" description="Disordered" evidence="1">
    <location>
        <begin position="1"/>
        <end position="41"/>
    </location>
</feature>
<reference evidence="2" key="2">
    <citation type="journal article" date="2014" name="ISME J.">
        <title>Microbial stratification in low pH oxic and suboxic macroscopic growths along an acid mine drainage.</title>
        <authorList>
            <person name="Mendez-Garcia C."/>
            <person name="Mesa V."/>
            <person name="Sprenger R.R."/>
            <person name="Richter M."/>
            <person name="Diez M.S."/>
            <person name="Solano J."/>
            <person name="Bargiela R."/>
            <person name="Golyshina O.V."/>
            <person name="Manteca A."/>
            <person name="Ramos J.L."/>
            <person name="Gallego J.R."/>
            <person name="Llorente I."/>
            <person name="Martins Dos Santos V.A."/>
            <person name="Jensen O.N."/>
            <person name="Pelaez A.I."/>
            <person name="Sanchez J."/>
            <person name="Ferrer M."/>
        </authorList>
    </citation>
    <scope>NUCLEOTIDE SEQUENCE</scope>
</reference>
<proteinExistence type="predicted"/>
<protein>
    <submittedName>
        <fullName evidence="2">Transposase IS116/IS110/IS902 family protein</fullName>
    </submittedName>
</protein>
<accession>T0ZCK4</accession>